<dbReference type="Proteomes" id="UP000298138">
    <property type="component" value="Unassembled WGS sequence"/>
</dbReference>
<feature type="region of interest" description="Disordered" evidence="3">
    <location>
        <begin position="413"/>
        <end position="435"/>
    </location>
</feature>
<dbReference type="Pfam" id="PF24681">
    <property type="entry name" value="Kelch_KLHDC2_KLHL20_DRC7"/>
    <property type="match status" value="1"/>
</dbReference>
<dbReference type="InterPro" id="IPR011043">
    <property type="entry name" value="Gal_Oxase/kelch_b-propeller"/>
</dbReference>
<dbReference type="SUPFAM" id="SSF50965">
    <property type="entry name" value="Galactose oxidase, central domain"/>
    <property type="match status" value="1"/>
</dbReference>
<dbReference type="InterPro" id="IPR015915">
    <property type="entry name" value="Kelch-typ_b-propeller"/>
</dbReference>
<dbReference type="PANTHER" id="PTHR47435:SF4">
    <property type="entry name" value="KELCH REPEAT PROTEIN (AFU_ORTHOLOGUE AFUA_5G12780)"/>
    <property type="match status" value="1"/>
</dbReference>
<protein>
    <recommendedName>
        <fullName evidence="7">Galactose oxidase</fullName>
    </recommendedName>
</protein>
<evidence type="ECO:0000313" key="5">
    <source>
        <dbReference type="EMBL" id="TGZ78391.1"/>
    </source>
</evidence>
<evidence type="ECO:0000313" key="6">
    <source>
        <dbReference type="Proteomes" id="UP000298138"/>
    </source>
</evidence>
<keyword evidence="4" id="KW-1133">Transmembrane helix</keyword>
<dbReference type="InParanoid" id="A0A4S2MMQ6"/>
<evidence type="ECO:0000256" key="4">
    <source>
        <dbReference type="SAM" id="Phobius"/>
    </source>
</evidence>
<dbReference type="GO" id="GO:0019760">
    <property type="term" value="P:glucosinolate metabolic process"/>
    <property type="evidence" value="ECO:0007669"/>
    <property type="project" value="UniProtKB-ARBA"/>
</dbReference>
<name>A0A4S2MMQ6_9PEZI</name>
<reference evidence="5 6" key="1">
    <citation type="submission" date="2019-04" db="EMBL/GenBank/DDBJ databases">
        <title>Comparative genomics and transcriptomics to analyze fruiting body development in filamentous ascomycetes.</title>
        <authorList>
            <consortium name="DOE Joint Genome Institute"/>
            <person name="Lutkenhaus R."/>
            <person name="Traeger S."/>
            <person name="Breuer J."/>
            <person name="Kuo A."/>
            <person name="Lipzen A."/>
            <person name="Pangilinan J."/>
            <person name="Dilworth D."/>
            <person name="Sandor L."/>
            <person name="Poggeler S."/>
            <person name="Barry K."/>
            <person name="Grigoriev I.V."/>
            <person name="Nowrousian M."/>
        </authorList>
    </citation>
    <scope>NUCLEOTIDE SEQUENCE [LARGE SCALE GENOMIC DNA]</scope>
    <source>
        <strain evidence="5 6">CBS 389.68</strain>
    </source>
</reference>
<keyword evidence="6" id="KW-1185">Reference proteome</keyword>
<dbReference type="STRING" id="341454.A0A4S2MMQ6"/>
<dbReference type="OrthoDB" id="10251809at2759"/>
<dbReference type="EMBL" id="ML220142">
    <property type="protein sequence ID" value="TGZ78391.1"/>
    <property type="molecule type" value="Genomic_DNA"/>
</dbReference>
<evidence type="ECO:0008006" key="7">
    <source>
        <dbReference type="Google" id="ProtNLM"/>
    </source>
</evidence>
<accession>A0A4S2MMQ6</accession>
<sequence length="582" mass="62788">MDKWIMKRETSPADVCARWSHQSARIGDKIYIYGGQAKTSSNQRSDRWNNFLVKLSLGSDWSTSSPKMEGLPVPALPPNGPPPVANGYLWHDTKTIYMYGGLFSDTPPTEPTEFSLWAYDVGNGKWSDVTSQTKVSPESGSKEIQRAAEGAGANVPGRSLGFYFGGHLDGYTTKGWSQSTPRVYLKSLLEFNMETKTFRNVTESGLEKAGVPERADGVLVFVPWGKEGILVAIGGGTNDTFSQMNVVDIYNLDSKKWTKQSTDGPSPKYRVNPCAVVASASDGSSHQIYFFGGQNLVPYMSQQQYDDMWILTIPAFTWIKVDQEDQSVPPARAGHTCDMVGSQMIVIGGYVGDELSCDSPGVYIFDASNLQWETTYSARAGGFDGKNSDDDGPGPYRVPKVVIDVIGGSPEGGAKVTKPVRKADPDSPIFTGEPPGYRYTRYPTVSYATHTASDGTITTSTNISNPGNDDDGGSNIGAIVGGVVGGIVFIVALLFLGAYILYRRKIKELRANAAMFPGSVPPGSAGKEYSDDGTSQGRNSNSVQPGGFAPLGRNGSTQDLMGEPSFWGVLLSPRRSLRVVNH</sequence>
<keyword evidence="1" id="KW-0677">Repeat</keyword>
<dbReference type="Gene3D" id="2.120.10.80">
    <property type="entry name" value="Kelch-type beta propeller"/>
    <property type="match status" value="2"/>
</dbReference>
<organism evidence="5 6">
    <name type="scientific">Ascodesmis nigricans</name>
    <dbReference type="NCBI Taxonomy" id="341454"/>
    <lineage>
        <taxon>Eukaryota</taxon>
        <taxon>Fungi</taxon>
        <taxon>Dikarya</taxon>
        <taxon>Ascomycota</taxon>
        <taxon>Pezizomycotina</taxon>
        <taxon>Pezizomycetes</taxon>
        <taxon>Pezizales</taxon>
        <taxon>Ascodesmidaceae</taxon>
        <taxon>Ascodesmis</taxon>
    </lineage>
</organism>
<gene>
    <name evidence="5" type="ORF">EX30DRAFT_310012</name>
</gene>
<feature type="transmembrane region" description="Helical" evidence="4">
    <location>
        <begin position="476"/>
        <end position="502"/>
    </location>
</feature>
<feature type="compositionally biased region" description="Polar residues" evidence="3">
    <location>
        <begin position="532"/>
        <end position="544"/>
    </location>
</feature>
<feature type="region of interest" description="Disordered" evidence="3">
    <location>
        <begin position="520"/>
        <end position="555"/>
    </location>
</feature>
<keyword evidence="2" id="KW-0408">Iron</keyword>
<evidence type="ECO:0000256" key="3">
    <source>
        <dbReference type="SAM" id="MobiDB-lite"/>
    </source>
</evidence>
<keyword evidence="4" id="KW-0812">Transmembrane</keyword>
<evidence type="ECO:0000256" key="2">
    <source>
        <dbReference type="ARBA" id="ARBA00023004"/>
    </source>
</evidence>
<evidence type="ECO:0000256" key="1">
    <source>
        <dbReference type="ARBA" id="ARBA00022737"/>
    </source>
</evidence>
<keyword evidence="4" id="KW-0472">Membrane</keyword>
<dbReference type="AlphaFoldDB" id="A0A4S2MMQ6"/>
<dbReference type="PANTHER" id="PTHR47435">
    <property type="entry name" value="KELCH REPEAT PROTEIN (AFU_ORTHOLOGUE AFUA_5G12780)"/>
    <property type="match status" value="1"/>
</dbReference>
<proteinExistence type="predicted"/>